<name>A0A1T5F5S3_9FLAO</name>
<proteinExistence type="predicted"/>
<dbReference type="EMBL" id="FUYZ01000005">
    <property type="protein sequence ID" value="SKB91535.1"/>
    <property type="molecule type" value="Genomic_DNA"/>
</dbReference>
<reference evidence="2 3" key="1">
    <citation type="submission" date="2017-02" db="EMBL/GenBank/DDBJ databases">
        <authorList>
            <person name="Peterson S.W."/>
        </authorList>
    </citation>
    <scope>NUCLEOTIDE SEQUENCE [LARGE SCALE GENOMIC DNA]</scope>
    <source>
        <strain evidence="2 3">DSM 22323</strain>
    </source>
</reference>
<sequence>MRTKAQKIHLVRRTQFHHYGIKPKHIVLGIAIFGFVACAIAQFLS</sequence>
<evidence type="ECO:0000313" key="3">
    <source>
        <dbReference type="Proteomes" id="UP000191112"/>
    </source>
</evidence>
<evidence type="ECO:0000313" key="2">
    <source>
        <dbReference type="EMBL" id="SKB91535.1"/>
    </source>
</evidence>
<keyword evidence="1" id="KW-0472">Membrane</keyword>
<feature type="transmembrane region" description="Helical" evidence="1">
    <location>
        <begin position="26"/>
        <end position="44"/>
    </location>
</feature>
<gene>
    <name evidence="2" type="ORF">SAMN05660477_01821</name>
</gene>
<protein>
    <submittedName>
        <fullName evidence="2">Uncharacterized protein</fullName>
    </submittedName>
</protein>
<accession>A0A1T5F5S3</accession>
<dbReference type="AlphaFoldDB" id="A0A1T5F5S3"/>
<keyword evidence="1" id="KW-0812">Transmembrane</keyword>
<keyword evidence="1" id="KW-1133">Transmembrane helix</keyword>
<evidence type="ECO:0000256" key="1">
    <source>
        <dbReference type="SAM" id="Phobius"/>
    </source>
</evidence>
<keyword evidence="3" id="KW-1185">Reference proteome</keyword>
<organism evidence="2 3">
    <name type="scientific">Soonwooa buanensis</name>
    <dbReference type="NCBI Taxonomy" id="619805"/>
    <lineage>
        <taxon>Bacteria</taxon>
        <taxon>Pseudomonadati</taxon>
        <taxon>Bacteroidota</taxon>
        <taxon>Flavobacteriia</taxon>
        <taxon>Flavobacteriales</taxon>
        <taxon>Weeksellaceae</taxon>
        <taxon>Chryseobacterium group</taxon>
        <taxon>Soonwooa</taxon>
    </lineage>
</organism>
<dbReference type="Proteomes" id="UP000191112">
    <property type="component" value="Unassembled WGS sequence"/>
</dbReference>